<protein>
    <submittedName>
        <fullName evidence="3">Uncharacterized protein</fullName>
    </submittedName>
</protein>
<evidence type="ECO:0000256" key="2">
    <source>
        <dbReference type="SAM" id="SignalP"/>
    </source>
</evidence>
<feature type="transmembrane region" description="Helical" evidence="1">
    <location>
        <begin position="242"/>
        <end position="266"/>
    </location>
</feature>
<dbReference type="InterPro" id="IPR036259">
    <property type="entry name" value="MFS_trans_sf"/>
</dbReference>
<evidence type="ECO:0000313" key="3">
    <source>
        <dbReference type="EMBL" id="KAK8773561.1"/>
    </source>
</evidence>
<dbReference type="Gene3D" id="1.20.1250.20">
    <property type="entry name" value="MFS general substrate transporter like domains"/>
    <property type="match status" value="1"/>
</dbReference>
<dbReference type="EMBL" id="JARKHS020016679">
    <property type="protein sequence ID" value="KAK8773561.1"/>
    <property type="molecule type" value="Genomic_DNA"/>
</dbReference>
<feature type="transmembrane region" description="Helical" evidence="1">
    <location>
        <begin position="185"/>
        <end position="204"/>
    </location>
</feature>
<proteinExistence type="predicted"/>
<feature type="chain" id="PRO_5042872237" evidence="2">
    <location>
        <begin position="24"/>
        <end position="301"/>
    </location>
</feature>
<dbReference type="SUPFAM" id="SSF103473">
    <property type="entry name" value="MFS general substrate transporter"/>
    <property type="match status" value="1"/>
</dbReference>
<sequence>MTAVKVFQLLLPLLLCWSGVVPGLDTGDSVRRTNLYFDELLAVALKEEAVGLDTRPLPPFAFAFGRQQRHTANFTRIKVTGLSGGVQRFGDASAPGYLHGNLTVGSHVRFEGASVHCGGHLRLEGSYHAEFVDLELLLKFTVALVEVMAYPGDQPNLLTFQLMQGGTNLTAVSPDRPPDSVGRQVVAQTSAVALLIAAFASSLTDSFVVFVSLRTIVSPMSTSLLVGMFVLLYEMSAPKRRFLYWTVATNIPSVIVPILFAAANVYRLSLPSMHMALMVPTSLLVFIFNTVDESPAWLLST</sequence>
<keyword evidence="1" id="KW-0472">Membrane</keyword>
<dbReference type="AlphaFoldDB" id="A0AAQ4EFW4"/>
<evidence type="ECO:0000256" key="1">
    <source>
        <dbReference type="SAM" id="Phobius"/>
    </source>
</evidence>
<keyword evidence="2" id="KW-0732">Signal</keyword>
<dbReference type="Proteomes" id="UP001321473">
    <property type="component" value="Unassembled WGS sequence"/>
</dbReference>
<evidence type="ECO:0000313" key="4">
    <source>
        <dbReference type="Proteomes" id="UP001321473"/>
    </source>
</evidence>
<feature type="transmembrane region" description="Helical" evidence="1">
    <location>
        <begin position="273"/>
        <end position="291"/>
    </location>
</feature>
<name>A0AAQ4EFW4_AMBAM</name>
<comment type="caution">
    <text evidence="3">The sequence shown here is derived from an EMBL/GenBank/DDBJ whole genome shotgun (WGS) entry which is preliminary data.</text>
</comment>
<keyword evidence="1" id="KW-0812">Transmembrane</keyword>
<feature type="signal peptide" evidence="2">
    <location>
        <begin position="1"/>
        <end position="23"/>
    </location>
</feature>
<keyword evidence="4" id="KW-1185">Reference proteome</keyword>
<accession>A0AAQ4EFW4</accession>
<gene>
    <name evidence="3" type="ORF">V5799_011905</name>
</gene>
<keyword evidence="1" id="KW-1133">Transmembrane helix</keyword>
<feature type="transmembrane region" description="Helical" evidence="1">
    <location>
        <begin position="216"/>
        <end position="236"/>
    </location>
</feature>
<organism evidence="3 4">
    <name type="scientific">Amblyomma americanum</name>
    <name type="common">Lone star tick</name>
    <dbReference type="NCBI Taxonomy" id="6943"/>
    <lineage>
        <taxon>Eukaryota</taxon>
        <taxon>Metazoa</taxon>
        <taxon>Ecdysozoa</taxon>
        <taxon>Arthropoda</taxon>
        <taxon>Chelicerata</taxon>
        <taxon>Arachnida</taxon>
        <taxon>Acari</taxon>
        <taxon>Parasitiformes</taxon>
        <taxon>Ixodida</taxon>
        <taxon>Ixodoidea</taxon>
        <taxon>Ixodidae</taxon>
        <taxon>Amblyomminae</taxon>
        <taxon>Amblyomma</taxon>
    </lineage>
</organism>
<reference evidence="3 4" key="1">
    <citation type="journal article" date="2023" name="Arcadia Sci">
        <title>De novo assembly of a long-read Amblyomma americanum tick genome.</title>
        <authorList>
            <person name="Chou S."/>
            <person name="Poskanzer K.E."/>
            <person name="Rollins M."/>
            <person name="Thuy-Boun P.S."/>
        </authorList>
    </citation>
    <scope>NUCLEOTIDE SEQUENCE [LARGE SCALE GENOMIC DNA]</scope>
    <source>
        <strain evidence="3">F_SG_1</strain>
        <tissue evidence="3">Salivary glands</tissue>
    </source>
</reference>